<feature type="compositionally biased region" description="Low complexity" evidence="1">
    <location>
        <begin position="276"/>
        <end position="292"/>
    </location>
</feature>
<organism evidence="3 4">
    <name type="scientific">Fusarium duplospermum</name>
    <dbReference type="NCBI Taxonomy" id="1325734"/>
    <lineage>
        <taxon>Eukaryota</taxon>
        <taxon>Fungi</taxon>
        <taxon>Dikarya</taxon>
        <taxon>Ascomycota</taxon>
        <taxon>Pezizomycotina</taxon>
        <taxon>Sordariomycetes</taxon>
        <taxon>Hypocreomycetidae</taxon>
        <taxon>Hypocreales</taxon>
        <taxon>Nectriaceae</taxon>
        <taxon>Fusarium</taxon>
        <taxon>Fusarium solani species complex</taxon>
    </lineage>
</organism>
<dbReference type="AlphaFoldDB" id="A0A428R2T5"/>
<sequence>MLRILHEGEISNQTECYGKLFALRKPKAYPQPLSVPLSPASDPGEPFEPNSDILVIDLTSEPRSPVDPAVEKLLQGLHDGTLDSEPAAPSSMPSSPPAPRGVFLGDTEDKVSHYKLDVPLMTSSPRGGQALQHHDDVFTLQGIDIEDTVQPLEEPQGFFDEEMSAILASHQAQTTQMLENDRPNPEESLLRMTVPALDFHIPDPDWGTQLSSPENHFEWLRENLVSQQGGQTLRRKAAEESTGLLFGSSDPSATSRLLSSFMELRHAKKSKTTHSTAQQAARQPTQQSTQLPLPDPSPSQLPANESTVEEQLQQSGNHGMRNAPVPEFNVPTDVCRFIVSSSLSRNVLSQLEKSWPQLELVDRDFSQYNTVVWSPGSAQRKEAISKLSFEADISLCPAAGIIVTTMLKVRQRPLPGSTALSPLRERVQNVSAKYEYLFILVSESNPEGEYVGSPSTSDMTAYADFVCFTASLQRDITTYLVSGAESTLSKWVLSLMCHYSLQAKQLGKALDFHDTTWELFLRRAGQGLTTGTSGSRPLANVNSARNNARQGW</sequence>
<dbReference type="Proteomes" id="UP000288168">
    <property type="component" value="Unassembled WGS sequence"/>
</dbReference>
<dbReference type="Pfam" id="PF23394">
    <property type="entry name" value="DUF7102"/>
    <property type="match status" value="1"/>
</dbReference>
<feature type="compositionally biased region" description="Polar residues" evidence="1">
    <location>
        <begin position="303"/>
        <end position="317"/>
    </location>
</feature>
<evidence type="ECO:0000259" key="2">
    <source>
        <dbReference type="Pfam" id="PF23394"/>
    </source>
</evidence>
<evidence type="ECO:0000313" key="3">
    <source>
        <dbReference type="EMBL" id="RSL71858.1"/>
    </source>
</evidence>
<evidence type="ECO:0000313" key="4">
    <source>
        <dbReference type="Proteomes" id="UP000288168"/>
    </source>
</evidence>
<proteinExistence type="predicted"/>
<feature type="region of interest" description="Disordered" evidence="1">
    <location>
        <begin position="266"/>
        <end position="324"/>
    </location>
</feature>
<protein>
    <recommendedName>
        <fullName evidence="2">DUF7102 domain-containing protein</fullName>
    </recommendedName>
</protein>
<feature type="compositionally biased region" description="Low complexity" evidence="1">
    <location>
        <begin position="84"/>
        <end position="93"/>
    </location>
</feature>
<gene>
    <name evidence="3" type="ORF">CEP54_001033</name>
</gene>
<reference evidence="3 4" key="1">
    <citation type="submission" date="2017-06" db="EMBL/GenBank/DDBJ databases">
        <title>Comparative genomic analysis of Ambrosia Fusariam Clade fungi.</title>
        <authorList>
            <person name="Stajich J.E."/>
            <person name="Carrillo J."/>
            <person name="Kijimoto T."/>
            <person name="Eskalen A."/>
            <person name="O'Donnell K."/>
            <person name="Kasson M."/>
        </authorList>
    </citation>
    <scope>NUCLEOTIDE SEQUENCE [LARGE SCALE GENOMIC DNA]</scope>
    <source>
        <strain evidence="3 4">NRRL62584</strain>
    </source>
</reference>
<keyword evidence="4" id="KW-1185">Reference proteome</keyword>
<feature type="region of interest" description="Disordered" evidence="1">
    <location>
        <begin position="529"/>
        <end position="552"/>
    </location>
</feature>
<dbReference type="EMBL" id="NKCI01000005">
    <property type="protein sequence ID" value="RSL71858.1"/>
    <property type="molecule type" value="Genomic_DNA"/>
</dbReference>
<dbReference type="InterPro" id="IPR055528">
    <property type="entry name" value="DUF7102"/>
</dbReference>
<feature type="domain" description="DUF7102" evidence="2">
    <location>
        <begin position="336"/>
        <end position="503"/>
    </location>
</feature>
<feature type="region of interest" description="Disordered" evidence="1">
    <location>
        <begin position="79"/>
        <end position="100"/>
    </location>
</feature>
<accession>A0A428R2T5</accession>
<evidence type="ECO:0000256" key="1">
    <source>
        <dbReference type="SAM" id="MobiDB-lite"/>
    </source>
</evidence>
<name>A0A428R2T5_9HYPO</name>
<dbReference type="OrthoDB" id="3647246at2759"/>
<comment type="caution">
    <text evidence="3">The sequence shown here is derived from an EMBL/GenBank/DDBJ whole genome shotgun (WGS) entry which is preliminary data.</text>
</comment>